<dbReference type="KEGG" id="fer:FNB15_09705"/>
<name>A0A516H182_9PROT</name>
<evidence type="ECO:0000313" key="9">
    <source>
        <dbReference type="Proteomes" id="UP000317496"/>
    </source>
</evidence>
<dbReference type="GO" id="GO:0000155">
    <property type="term" value="F:phosphorelay sensor kinase activity"/>
    <property type="evidence" value="ECO:0007669"/>
    <property type="project" value="InterPro"/>
</dbReference>
<dbReference type="AlphaFoldDB" id="A0A516H182"/>
<dbReference type="InterPro" id="IPR000014">
    <property type="entry name" value="PAS"/>
</dbReference>
<accession>A0A516H182</accession>
<dbReference type="EC" id="2.7.13.3" evidence="2"/>
<dbReference type="PROSITE" id="PS50113">
    <property type="entry name" value="PAC"/>
    <property type="match status" value="1"/>
</dbReference>
<dbReference type="InterPro" id="IPR001789">
    <property type="entry name" value="Sig_transdc_resp-reg_receiver"/>
</dbReference>
<dbReference type="SUPFAM" id="SSF55874">
    <property type="entry name" value="ATPase domain of HSP90 chaperone/DNA topoisomerase II/histidine kinase"/>
    <property type="match status" value="1"/>
</dbReference>
<dbReference type="Gene3D" id="3.30.450.20">
    <property type="entry name" value="PAS domain"/>
    <property type="match status" value="1"/>
</dbReference>
<dbReference type="SUPFAM" id="SSF55785">
    <property type="entry name" value="PYP-like sensor domain (PAS domain)"/>
    <property type="match status" value="1"/>
</dbReference>
<evidence type="ECO:0000256" key="2">
    <source>
        <dbReference type="ARBA" id="ARBA00012438"/>
    </source>
</evidence>
<evidence type="ECO:0000256" key="4">
    <source>
        <dbReference type="PROSITE-ProRule" id="PRU00169"/>
    </source>
</evidence>
<organism evidence="8 9">
    <name type="scientific">Ferrovibrio terrae</name>
    <dbReference type="NCBI Taxonomy" id="2594003"/>
    <lineage>
        <taxon>Bacteria</taxon>
        <taxon>Pseudomonadati</taxon>
        <taxon>Pseudomonadota</taxon>
        <taxon>Alphaproteobacteria</taxon>
        <taxon>Rhodospirillales</taxon>
        <taxon>Rhodospirillaceae</taxon>
        <taxon>Ferrovibrio</taxon>
    </lineage>
</organism>
<feature type="domain" description="Response regulatory" evidence="6">
    <location>
        <begin position="26"/>
        <end position="143"/>
    </location>
</feature>
<comment type="catalytic activity">
    <reaction evidence="1">
        <text>ATP + protein L-histidine = ADP + protein N-phospho-L-histidine.</text>
        <dbReference type="EC" id="2.7.13.3"/>
    </reaction>
</comment>
<dbReference type="InterPro" id="IPR011006">
    <property type="entry name" value="CheY-like_superfamily"/>
</dbReference>
<sequence length="692" mass="75983">MQAETAVPDTGLGGVTSEDAAPDKAKILIVDDDERNLTALQVILEELGEELVFTRSGEEALRYLLHNECALILMDVLMPGMDGYETADLVRSRERSRHIPIIFLTAVSRNEVHEFKGYTAGAVDYVFKPIEPFILRSKVAVFVDLYKKTREISHKVEQERRLLLENQQAQASRLAAEMALLRVEEGQALILRSLPIALYSMPADAPFQARLKIGETVRGPSGFAAEHFLEPGFWFDRIHPDDQTQVRQLFERLPETGSAVTEYRWLCADGASRYFLNHAVYIARGDGTAPEIVGSWLDVSDRRMLEQQAVHGQKMDSLGRLTGGIAHDFNNMLTVVISSLDRMRRTADPGNPVLRNIDLALTGALRCADLTKRLLSFARHQQLEPRPLDLNTLVGDTEVILRRLISDTIFLDVLRAPDLWPVYADPIQLESALVNLAVNSRDAMPEGGHLTVETRNIAIRTATGSDVPAGDYVSLSVTDTGIGIPPAHIDKVFEPFFTAKEVGKGTGLGLSIIYSFVRQSGGYIRLSSTVGKGTTIQILLPRLLAALEPQAEPGIPADMPKAQAGERILVVEDDPAVRVSVSAFLHDLGYAVLEARNGDEAVATLQGARDITLIFSDIAMPGSFNGYQLAAEVSAQYPQLPILLTSANAAGVPNSAQPATEWPFLQKPYRNTDLAVAIRQTISEKQRARPGN</sequence>
<evidence type="ECO:0000259" key="6">
    <source>
        <dbReference type="PROSITE" id="PS50110"/>
    </source>
</evidence>
<dbReference type="Gene3D" id="3.30.565.10">
    <property type="entry name" value="Histidine kinase-like ATPase, C-terminal domain"/>
    <property type="match status" value="1"/>
</dbReference>
<dbReference type="Pfam" id="PF00072">
    <property type="entry name" value="Response_reg"/>
    <property type="match status" value="2"/>
</dbReference>
<keyword evidence="9" id="KW-1185">Reference proteome</keyword>
<protein>
    <recommendedName>
        <fullName evidence="2">histidine kinase</fullName>
        <ecNumber evidence="2">2.7.13.3</ecNumber>
    </recommendedName>
</protein>
<dbReference type="PRINTS" id="PR00344">
    <property type="entry name" value="BCTRLSENSOR"/>
</dbReference>
<feature type="domain" description="PAC" evidence="7">
    <location>
        <begin position="259"/>
        <end position="311"/>
    </location>
</feature>
<dbReference type="EMBL" id="CP041636">
    <property type="protein sequence ID" value="QDO97524.1"/>
    <property type="molecule type" value="Genomic_DNA"/>
</dbReference>
<dbReference type="SMART" id="SM00448">
    <property type="entry name" value="REC"/>
    <property type="match status" value="2"/>
</dbReference>
<evidence type="ECO:0000256" key="1">
    <source>
        <dbReference type="ARBA" id="ARBA00000085"/>
    </source>
</evidence>
<evidence type="ECO:0000259" key="7">
    <source>
        <dbReference type="PROSITE" id="PS50113"/>
    </source>
</evidence>
<gene>
    <name evidence="8" type="ORF">FNB15_09705</name>
</gene>
<feature type="modified residue" description="4-aspartylphosphate" evidence="4">
    <location>
        <position position="617"/>
    </location>
</feature>
<dbReference type="OrthoDB" id="9796100at2"/>
<dbReference type="PROSITE" id="PS50109">
    <property type="entry name" value="HIS_KIN"/>
    <property type="match status" value="1"/>
</dbReference>
<dbReference type="Gene3D" id="1.10.287.130">
    <property type="match status" value="1"/>
</dbReference>
<dbReference type="InterPro" id="IPR036890">
    <property type="entry name" value="HATPase_C_sf"/>
</dbReference>
<dbReference type="RefSeq" id="WP_144068505.1">
    <property type="nucleotide sequence ID" value="NZ_CP041636.1"/>
</dbReference>
<dbReference type="Pfam" id="PF02518">
    <property type="entry name" value="HATPase_c"/>
    <property type="match status" value="1"/>
</dbReference>
<dbReference type="PANTHER" id="PTHR43065:SF42">
    <property type="entry name" value="TWO-COMPONENT SENSOR PPRA"/>
    <property type="match status" value="1"/>
</dbReference>
<dbReference type="InterPro" id="IPR004358">
    <property type="entry name" value="Sig_transdc_His_kin-like_C"/>
</dbReference>
<evidence type="ECO:0000256" key="3">
    <source>
        <dbReference type="ARBA" id="ARBA00022553"/>
    </source>
</evidence>
<dbReference type="PANTHER" id="PTHR43065">
    <property type="entry name" value="SENSOR HISTIDINE KINASE"/>
    <property type="match status" value="1"/>
</dbReference>
<feature type="modified residue" description="4-aspartylphosphate" evidence="4">
    <location>
        <position position="75"/>
    </location>
</feature>
<dbReference type="InterPro" id="IPR035965">
    <property type="entry name" value="PAS-like_dom_sf"/>
</dbReference>
<dbReference type="InterPro" id="IPR003661">
    <property type="entry name" value="HisK_dim/P_dom"/>
</dbReference>
<dbReference type="Gene3D" id="3.40.50.2300">
    <property type="match status" value="2"/>
</dbReference>
<evidence type="ECO:0000313" key="8">
    <source>
        <dbReference type="EMBL" id="QDO97524.1"/>
    </source>
</evidence>
<dbReference type="PROSITE" id="PS50110">
    <property type="entry name" value="RESPONSE_REGULATORY"/>
    <property type="match status" value="2"/>
</dbReference>
<reference evidence="8 9" key="1">
    <citation type="submission" date="2019-07" db="EMBL/GenBank/DDBJ databases">
        <title>Genome sequencing for Ferrovibrio sp. K5.</title>
        <authorList>
            <person name="Park S.-J."/>
        </authorList>
    </citation>
    <scope>NUCLEOTIDE SEQUENCE [LARGE SCALE GENOMIC DNA]</scope>
    <source>
        <strain evidence="8 9">K5</strain>
    </source>
</reference>
<dbReference type="SMART" id="SM00387">
    <property type="entry name" value="HATPase_c"/>
    <property type="match status" value="1"/>
</dbReference>
<feature type="domain" description="Histidine kinase" evidence="5">
    <location>
        <begin position="324"/>
        <end position="544"/>
    </location>
</feature>
<dbReference type="CDD" id="cd00130">
    <property type="entry name" value="PAS"/>
    <property type="match status" value="1"/>
</dbReference>
<dbReference type="Proteomes" id="UP000317496">
    <property type="component" value="Chromosome"/>
</dbReference>
<proteinExistence type="predicted"/>
<dbReference type="InterPro" id="IPR036097">
    <property type="entry name" value="HisK_dim/P_sf"/>
</dbReference>
<dbReference type="SUPFAM" id="SSF47384">
    <property type="entry name" value="Homodimeric domain of signal transducing histidine kinase"/>
    <property type="match status" value="1"/>
</dbReference>
<keyword evidence="3 4" id="KW-0597">Phosphoprotein</keyword>
<dbReference type="InterPro" id="IPR013655">
    <property type="entry name" value="PAS_fold_3"/>
</dbReference>
<feature type="domain" description="Response regulatory" evidence="6">
    <location>
        <begin position="567"/>
        <end position="682"/>
    </location>
</feature>
<dbReference type="SMART" id="SM00388">
    <property type="entry name" value="HisKA"/>
    <property type="match status" value="1"/>
</dbReference>
<evidence type="ECO:0000259" key="5">
    <source>
        <dbReference type="PROSITE" id="PS50109"/>
    </source>
</evidence>
<dbReference type="InterPro" id="IPR005467">
    <property type="entry name" value="His_kinase_dom"/>
</dbReference>
<dbReference type="SUPFAM" id="SSF52172">
    <property type="entry name" value="CheY-like"/>
    <property type="match status" value="2"/>
</dbReference>
<dbReference type="InterPro" id="IPR000700">
    <property type="entry name" value="PAS-assoc_C"/>
</dbReference>
<dbReference type="Pfam" id="PF08447">
    <property type="entry name" value="PAS_3"/>
    <property type="match status" value="1"/>
</dbReference>
<dbReference type="CDD" id="cd00082">
    <property type="entry name" value="HisKA"/>
    <property type="match status" value="1"/>
</dbReference>
<dbReference type="InterPro" id="IPR003594">
    <property type="entry name" value="HATPase_dom"/>
</dbReference>